<evidence type="ECO:0000313" key="1">
    <source>
        <dbReference type="EMBL" id="EAR89831.1"/>
    </source>
</evidence>
<accession>Q22X15</accession>
<name>Q22X15_TETTS</name>
<dbReference type="Proteomes" id="UP000009168">
    <property type="component" value="Unassembled WGS sequence"/>
</dbReference>
<dbReference type="EMBL" id="GG662809">
    <property type="protein sequence ID" value="EAR89831.1"/>
    <property type="molecule type" value="Genomic_DNA"/>
</dbReference>
<sequence length="142" mass="17012">MSSQQLLEEKTVDHFKGLSNITNTLHELLKCRPDISILISRLNQEYYKNDLLARPNLAHTVTQEDLDLIWSLYAKVVPYHLTSLSYWYDKAKKPMVFEEFKMFRRKILKLCYYHLQLCQFDKTLDIDTSTLNIIFQEFKKIM</sequence>
<keyword evidence="2" id="KW-1185">Reference proteome</keyword>
<dbReference type="KEGG" id="tet:TTHERM_00633380"/>
<dbReference type="HOGENOM" id="CLU_1819725_0_0_1"/>
<evidence type="ECO:0000313" key="2">
    <source>
        <dbReference type="Proteomes" id="UP000009168"/>
    </source>
</evidence>
<dbReference type="RefSeq" id="XP_001010076.1">
    <property type="nucleotide sequence ID" value="XM_001010076.1"/>
</dbReference>
<proteinExistence type="predicted"/>
<protein>
    <submittedName>
        <fullName evidence="1">Uncharacterized protein</fullName>
    </submittedName>
</protein>
<dbReference type="AlphaFoldDB" id="Q22X15"/>
<organism evidence="1 2">
    <name type="scientific">Tetrahymena thermophila (strain SB210)</name>
    <dbReference type="NCBI Taxonomy" id="312017"/>
    <lineage>
        <taxon>Eukaryota</taxon>
        <taxon>Sar</taxon>
        <taxon>Alveolata</taxon>
        <taxon>Ciliophora</taxon>
        <taxon>Intramacronucleata</taxon>
        <taxon>Oligohymenophorea</taxon>
        <taxon>Hymenostomatida</taxon>
        <taxon>Tetrahymenina</taxon>
        <taxon>Tetrahymenidae</taxon>
        <taxon>Tetrahymena</taxon>
    </lineage>
</organism>
<gene>
    <name evidence="1" type="ORF">TTHERM_00633380</name>
</gene>
<dbReference type="InParanoid" id="Q22X15"/>
<dbReference type="GeneID" id="7826228"/>
<reference evidence="2" key="1">
    <citation type="journal article" date="2006" name="PLoS Biol.">
        <title>Macronuclear genome sequence of the ciliate Tetrahymena thermophila, a model eukaryote.</title>
        <authorList>
            <person name="Eisen J.A."/>
            <person name="Coyne R.S."/>
            <person name="Wu M."/>
            <person name="Wu D."/>
            <person name="Thiagarajan M."/>
            <person name="Wortman J.R."/>
            <person name="Badger J.H."/>
            <person name="Ren Q."/>
            <person name="Amedeo P."/>
            <person name="Jones K.M."/>
            <person name="Tallon L.J."/>
            <person name="Delcher A.L."/>
            <person name="Salzberg S.L."/>
            <person name="Silva J.C."/>
            <person name="Haas B.J."/>
            <person name="Majoros W.H."/>
            <person name="Farzad M."/>
            <person name="Carlton J.M."/>
            <person name="Smith R.K. Jr."/>
            <person name="Garg J."/>
            <person name="Pearlman R.E."/>
            <person name="Karrer K.M."/>
            <person name="Sun L."/>
            <person name="Manning G."/>
            <person name="Elde N.C."/>
            <person name="Turkewitz A.P."/>
            <person name="Asai D.J."/>
            <person name="Wilkes D.E."/>
            <person name="Wang Y."/>
            <person name="Cai H."/>
            <person name="Collins K."/>
            <person name="Stewart B.A."/>
            <person name="Lee S.R."/>
            <person name="Wilamowska K."/>
            <person name="Weinberg Z."/>
            <person name="Ruzzo W.L."/>
            <person name="Wloga D."/>
            <person name="Gaertig J."/>
            <person name="Frankel J."/>
            <person name="Tsao C.-C."/>
            <person name="Gorovsky M.A."/>
            <person name="Keeling P.J."/>
            <person name="Waller R.F."/>
            <person name="Patron N.J."/>
            <person name="Cherry J.M."/>
            <person name="Stover N.A."/>
            <person name="Krieger C.J."/>
            <person name="del Toro C."/>
            <person name="Ryder H.F."/>
            <person name="Williamson S.C."/>
            <person name="Barbeau R.A."/>
            <person name="Hamilton E.P."/>
            <person name="Orias E."/>
        </authorList>
    </citation>
    <scope>NUCLEOTIDE SEQUENCE [LARGE SCALE GENOMIC DNA]</scope>
    <source>
        <strain evidence="2">SB210</strain>
    </source>
</reference>